<dbReference type="InterPro" id="IPR000477">
    <property type="entry name" value="RT_dom"/>
</dbReference>
<protein>
    <recommendedName>
        <fullName evidence="2">Reverse transcriptase domain-containing protein</fullName>
    </recommendedName>
</protein>
<feature type="region of interest" description="Disordered" evidence="1">
    <location>
        <begin position="420"/>
        <end position="446"/>
    </location>
</feature>
<feature type="region of interest" description="Disordered" evidence="1">
    <location>
        <begin position="469"/>
        <end position="506"/>
    </location>
</feature>
<dbReference type="SUPFAM" id="SSF56672">
    <property type="entry name" value="DNA/RNA polymerases"/>
    <property type="match status" value="1"/>
</dbReference>
<proteinExistence type="predicted"/>
<evidence type="ECO:0000313" key="3">
    <source>
        <dbReference type="EMBL" id="CAB0039184.1"/>
    </source>
</evidence>
<feature type="region of interest" description="Disordered" evidence="1">
    <location>
        <begin position="50"/>
        <end position="78"/>
    </location>
</feature>
<dbReference type="PROSITE" id="PS50878">
    <property type="entry name" value="RT_POL"/>
    <property type="match status" value="1"/>
</dbReference>
<evidence type="ECO:0000313" key="4">
    <source>
        <dbReference type="Proteomes" id="UP000479190"/>
    </source>
</evidence>
<gene>
    <name evidence="3" type="ORF">TBRA_LOCUS10939</name>
</gene>
<dbReference type="OrthoDB" id="7700848at2759"/>
<evidence type="ECO:0000256" key="1">
    <source>
        <dbReference type="SAM" id="MobiDB-lite"/>
    </source>
</evidence>
<dbReference type="PANTHER" id="PTHR19446">
    <property type="entry name" value="REVERSE TRANSCRIPTASES"/>
    <property type="match status" value="1"/>
</dbReference>
<feature type="compositionally biased region" description="Polar residues" evidence="1">
    <location>
        <begin position="425"/>
        <end position="443"/>
    </location>
</feature>
<organism evidence="3 4">
    <name type="scientific">Trichogramma brassicae</name>
    <dbReference type="NCBI Taxonomy" id="86971"/>
    <lineage>
        <taxon>Eukaryota</taxon>
        <taxon>Metazoa</taxon>
        <taxon>Ecdysozoa</taxon>
        <taxon>Arthropoda</taxon>
        <taxon>Hexapoda</taxon>
        <taxon>Insecta</taxon>
        <taxon>Pterygota</taxon>
        <taxon>Neoptera</taxon>
        <taxon>Endopterygota</taxon>
        <taxon>Hymenoptera</taxon>
        <taxon>Apocrita</taxon>
        <taxon>Proctotrupomorpha</taxon>
        <taxon>Chalcidoidea</taxon>
        <taxon>Trichogrammatidae</taxon>
        <taxon>Trichogramma</taxon>
    </lineage>
</organism>
<feature type="non-terminal residue" evidence="3">
    <location>
        <position position="506"/>
    </location>
</feature>
<dbReference type="GO" id="GO:0071897">
    <property type="term" value="P:DNA biosynthetic process"/>
    <property type="evidence" value="ECO:0007669"/>
    <property type="project" value="UniProtKB-ARBA"/>
</dbReference>
<dbReference type="CDD" id="cd01650">
    <property type="entry name" value="RT_nLTR_like"/>
    <property type="match status" value="1"/>
</dbReference>
<accession>A0A6H5IWA3</accession>
<evidence type="ECO:0000259" key="2">
    <source>
        <dbReference type="PROSITE" id="PS50878"/>
    </source>
</evidence>
<reference evidence="3 4" key="1">
    <citation type="submission" date="2020-02" db="EMBL/GenBank/DDBJ databases">
        <authorList>
            <person name="Ferguson B K."/>
        </authorList>
    </citation>
    <scope>NUCLEOTIDE SEQUENCE [LARGE SCALE GENOMIC DNA]</scope>
</reference>
<dbReference type="EMBL" id="CADCXV010000944">
    <property type="protein sequence ID" value="CAB0039184.1"/>
    <property type="molecule type" value="Genomic_DNA"/>
</dbReference>
<dbReference type="Pfam" id="PF00078">
    <property type="entry name" value="RVT_1"/>
    <property type="match status" value="1"/>
</dbReference>
<dbReference type="InterPro" id="IPR043502">
    <property type="entry name" value="DNA/RNA_pol_sf"/>
</dbReference>
<sequence length="506" mass="55761">MSRLGCPQAKQPSSPLLVRGAVAALFRGCRAGPPCDCRVERRSLYRPSPWRNSKELSRGSRSAPRPARMAYPTRRSRSLLPHDPTSSCGCIRCVWRPAFSRLARLVLLPKPGKPPDEPSSYRPLCMLDTAGKILERIICDRLEAFTERPGGLSERQYGFRKGRSTIDAIEDVVSAAREAIAGKRWYRGTKKYCAVVTLDVRNAFNSARWDNILAALRRLLVPDYLLRIIANYYSRQECSTSPRTKVQESYEVTAGVPQGSVLGPILWNVMYDAILRLNFDGDVRIVGFADDIAVVAVAKHLWQIEHDLNAAILQVRGALQALSLQTADHKTEALLITSRKKVETITITVGDHSIRSSPSIRYLGLHIDAKLKFDHHLRNSQRKGSRCDRCPCEDHAQLWRAQKQPTQAVCLTSSTPYSCTEPPSGAQQSTNASLHTTGGVSPPTSLPACDRRPAACRLRGHICPCRHTTAGPSRGRASAALRPPPRGRKGRGTLGNAKQVAGSMGP</sequence>
<dbReference type="Proteomes" id="UP000479190">
    <property type="component" value="Unassembled WGS sequence"/>
</dbReference>
<name>A0A6H5IWA3_9HYME</name>
<feature type="domain" description="Reverse transcriptase" evidence="2">
    <location>
        <begin position="89"/>
        <end position="367"/>
    </location>
</feature>
<feature type="compositionally biased region" description="Low complexity" evidence="1">
    <location>
        <begin position="59"/>
        <end position="72"/>
    </location>
</feature>
<keyword evidence="4" id="KW-1185">Reference proteome</keyword>
<dbReference type="AlphaFoldDB" id="A0A6H5IWA3"/>